<evidence type="ECO:0000313" key="3">
    <source>
        <dbReference type="EMBL" id="CDW90071.1"/>
    </source>
</evidence>
<feature type="coiled-coil region" evidence="1">
    <location>
        <begin position="506"/>
        <end position="533"/>
    </location>
</feature>
<organism evidence="3 4">
    <name type="scientific">Stylonychia lemnae</name>
    <name type="common">Ciliate</name>
    <dbReference type="NCBI Taxonomy" id="5949"/>
    <lineage>
        <taxon>Eukaryota</taxon>
        <taxon>Sar</taxon>
        <taxon>Alveolata</taxon>
        <taxon>Ciliophora</taxon>
        <taxon>Intramacronucleata</taxon>
        <taxon>Spirotrichea</taxon>
        <taxon>Stichotrichia</taxon>
        <taxon>Sporadotrichida</taxon>
        <taxon>Oxytrichidae</taxon>
        <taxon>Stylonychinae</taxon>
        <taxon>Stylonychia</taxon>
    </lineage>
</organism>
<gene>
    <name evidence="3" type="primary">Contig17590.g18711</name>
    <name evidence="3" type="ORF">STYLEM_19211</name>
</gene>
<evidence type="ECO:0000256" key="2">
    <source>
        <dbReference type="SAM" id="MobiDB-lite"/>
    </source>
</evidence>
<protein>
    <submittedName>
        <fullName evidence="3">Uncharacterized protein</fullName>
    </submittedName>
</protein>
<dbReference type="InParanoid" id="A0A078B794"/>
<keyword evidence="4" id="KW-1185">Reference proteome</keyword>
<evidence type="ECO:0000256" key="1">
    <source>
        <dbReference type="SAM" id="Coils"/>
    </source>
</evidence>
<dbReference type="Proteomes" id="UP000039865">
    <property type="component" value="Unassembled WGS sequence"/>
</dbReference>
<keyword evidence="1" id="KW-0175">Coiled coil</keyword>
<name>A0A078B794_STYLE</name>
<evidence type="ECO:0000313" key="4">
    <source>
        <dbReference type="Proteomes" id="UP000039865"/>
    </source>
</evidence>
<sequence length="1037" mass="122631">MNRNNYLNDKSLMDKFIIVNRFKNLAEVTDMNFLRSVAFRIQDMFTQMNNFLLESYKLPGSYQDFQRRLLKEKISSNEQQSQKKALEQSKRNLNISNLESIIEGANGAQFNWILIKEKANNEEETKGININTDLINDITKIYEYLPCTVKRQLKTPLLYNKCKVRFQHGNQQMGFKTKFRMEYRRFQDILAQKGWKKKKFMVNGMVKDQVYDDIWNKMCQRIITLVIIMKPEIQHVQDRTIQLMEFKFEIDDQLNPWLCKIKTDLNFKLKGNMFDDYKANILNEVMNIAEFKISQYRSKLKKHPLMFNHNEINQKQARVTLKQLENSQIYKKKSIKVKDVIQIAKLEESPQAFYIYKNRNDILINKLRRREDDTFLFKDHSADRAGSQMTDAQKYKIKQHLAKTKNRLQFHVNQQFLDQLIEDIQRILNNNTSENMLEDMFLIKKIDHELVSVGFRIMYLNYHREDIQVFINSYTTLKAIAQKDHQWMENKLLEILSGETNPKAFMHLVKDKLKEIEKQTEQLRIQIGNGKNKFFVNSQKVKNILQGKIQDYLQDKITIESNSLNRSAIKYIEQTPQSSRTILNASIQESSFISYTEKKTNKNLPFSDIKLNKVISEFFGNSDQKQTKKDIEVTKDHFGFGSEDDKNIQMYRESSSEDSISSITDSLGPAGFGRKNGLRLRRISNLERRKERLQIAKEKFERVIKQDGRRLSNLESFLNIPASSRTFYDKQVVIKLDKVEDQINKVNQGKDSIVKNGESEIVNEKYKKMIENIKSMDKSSLQNRRFTKSQLDLDKYQVALIRKNQDEENERKELVKFRKSILTSRLSQFQLKAIEKKLIQQKQEQRGDQMMTQKCNQREPNTDLTESNLDKFAKSRNTSILLSRSEIKHNLKTPRPIIVYHDDQSSQSKLPKLNIKLNLNNNTTIMSQQLLQLPNIDSRTPQPRQKEVSFTERVLQTQRISQNRSIIDLKNDFDGNESNEDEINKLKFRFKLLFPFNETCKRDFQDELATLKENDNFTLAMIIKKAYGMFKCHNFKR</sequence>
<proteinExistence type="predicted"/>
<dbReference type="EMBL" id="CCKQ01018141">
    <property type="protein sequence ID" value="CDW90071.1"/>
    <property type="molecule type" value="Genomic_DNA"/>
</dbReference>
<reference evidence="3 4" key="1">
    <citation type="submission" date="2014-06" db="EMBL/GenBank/DDBJ databases">
        <authorList>
            <person name="Swart Estienne"/>
        </authorList>
    </citation>
    <scope>NUCLEOTIDE SEQUENCE [LARGE SCALE GENOMIC DNA]</scope>
    <source>
        <strain evidence="3 4">130c</strain>
    </source>
</reference>
<accession>A0A078B794</accession>
<dbReference type="AlphaFoldDB" id="A0A078B794"/>
<feature type="region of interest" description="Disordered" evidence="2">
    <location>
        <begin position="844"/>
        <end position="864"/>
    </location>
</feature>